<dbReference type="Proteomes" id="UP001180556">
    <property type="component" value="Unassembled WGS sequence"/>
</dbReference>
<dbReference type="EMBL" id="JAVRFG010000075">
    <property type="protein sequence ID" value="MDT0495235.1"/>
    <property type="molecule type" value="Genomic_DNA"/>
</dbReference>
<evidence type="ECO:0000313" key="2">
    <source>
        <dbReference type="Proteomes" id="UP001180556"/>
    </source>
</evidence>
<protein>
    <submittedName>
        <fullName evidence="1">Transcriptional regulator</fullName>
    </submittedName>
</protein>
<gene>
    <name evidence="1" type="ORF">RM717_32585</name>
</gene>
<comment type="caution">
    <text evidence="1">The sequence shown here is derived from an EMBL/GenBank/DDBJ whole genome shotgun (WGS) entry which is preliminary data.</text>
</comment>
<evidence type="ECO:0000313" key="1">
    <source>
        <dbReference type="EMBL" id="MDT0495235.1"/>
    </source>
</evidence>
<organism evidence="1 2">
    <name type="scientific">Streptomyces stephensoniae</name>
    <dbReference type="NCBI Taxonomy" id="3375367"/>
    <lineage>
        <taxon>Bacteria</taxon>
        <taxon>Bacillati</taxon>
        <taxon>Actinomycetota</taxon>
        <taxon>Actinomycetes</taxon>
        <taxon>Kitasatosporales</taxon>
        <taxon>Streptomycetaceae</taxon>
        <taxon>Streptomyces</taxon>
    </lineage>
</organism>
<name>A0ABU2WCK3_9ACTN</name>
<keyword evidence="2" id="KW-1185">Reference proteome</keyword>
<accession>A0ABU2WCK3</accession>
<proteinExistence type="predicted"/>
<dbReference type="RefSeq" id="WP_311605977.1">
    <property type="nucleotide sequence ID" value="NZ_JAVRFG010000075.1"/>
</dbReference>
<sequence>MTDDAAPTVNTLLHGLQLIDAVQPWLHLPDHGALPDATRPGRIGMSDVAAIQATTDIFRSLDNAHGGGLSWRAVVGQLHAVTDKARQGRVSDEVGRQLFVSVADLASVAGWMAHDVGRHERAQDYLLLGLKAAKQAGPDGAAIAGHLLNCLARQANHLGHPGDALDLVQLARYGTRKLPPGRLRAMLCTLEARCHAVLGQLPDCGRALGAAEDALAAERDVSETPSWAAWFDSAEYQVTVGVCEHLAAEHDPNRGHRAARAIEMIQVGTAERPGERTRSRAFDQIALARATLRAGHLDAADEVTATALDLLGQVNSTRVIDHLRELDSELAAAPAAKETSQARERIRTALSAAT</sequence>
<reference evidence="2" key="1">
    <citation type="submission" date="2023-07" db="EMBL/GenBank/DDBJ databases">
        <title>30 novel species of actinomycetes from the DSMZ collection.</title>
        <authorList>
            <person name="Nouioui I."/>
        </authorList>
    </citation>
    <scope>NUCLEOTIDE SEQUENCE [LARGE SCALE GENOMIC DNA]</scope>
    <source>
        <strain evidence="2">DSM 40932</strain>
    </source>
</reference>